<evidence type="ECO:0000313" key="3">
    <source>
        <dbReference type="Proteomes" id="UP000077701"/>
    </source>
</evidence>
<dbReference type="AlphaFoldDB" id="A0A161LHB0"/>
<dbReference type="ESTHER" id="9actn-a0a161lhb0">
    <property type="family name" value="Duf_1023"/>
</dbReference>
<dbReference type="OrthoDB" id="5170249at2"/>
<dbReference type="STRING" id="161355.PS9374_00197"/>
<reference evidence="2 3" key="1">
    <citation type="journal article" date="2016" name="Genome Announc.">
        <title>Draft Genome Sequence of Planomonospora sphaerica JCM9374, a Rare Actinomycete.</title>
        <authorList>
            <person name="Dohra H."/>
            <person name="Suzuki T."/>
            <person name="Inoue Y."/>
            <person name="Kodani S."/>
        </authorList>
    </citation>
    <scope>NUCLEOTIDE SEQUENCE [LARGE SCALE GENOMIC DNA]</scope>
    <source>
        <strain evidence="2 3">JCM 9374</strain>
    </source>
</reference>
<dbReference type="Pfam" id="PF06259">
    <property type="entry name" value="Abhydrolase_8"/>
    <property type="match status" value="1"/>
</dbReference>
<proteinExistence type="predicted"/>
<name>A0A161LHB0_9ACTN</name>
<organism evidence="2 3">
    <name type="scientific">Planomonospora sphaerica</name>
    <dbReference type="NCBI Taxonomy" id="161355"/>
    <lineage>
        <taxon>Bacteria</taxon>
        <taxon>Bacillati</taxon>
        <taxon>Actinomycetota</taxon>
        <taxon>Actinomycetes</taxon>
        <taxon>Streptosporangiales</taxon>
        <taxon>Streptosporangiaceae</taxon>
        <taxon>Planomonospora</taxon>
    </lineage>
</organism>
<gene>
    <name evidence="2" type="ORF">PS9374_00197</name>
</gene>
<keyword evidence="3" id="KW-1185">Reference proteome</keyword>
<dbReference type="InterPro" id="IPR010427">
    <property type="entry name" value="DUF1023"/>
</dbReference>
<reference evidence="3" key="2">
    <citation type="submission" date="2016-04" db="EMBL/GenBank/DDBJ databases">
        <title>Planomonospora sphaerica JCM9374 whole genome shotgun sequence.</title>
        <authorList>
            <person name="Suzuki T."/>
            <person name="Dohra H."/>
            <person name="Kodani S."/>
        </authorList>
    </citation>
    <scope>NUCLEOTIDE SEQUENCE [LARGE SCALE GENOMIC DNA]</scope>
    <source>
        <strain evidence="3">JCM 9374</strain>
    </source>
</reference>
<accession>A0A161LHB0</accession>
<protein>
    <submittedName>
        <fullName evidence="2">Membrane protein</fullName>
    </submittedName>
</protein>
<dbReference type="EMBL" id="BDCX01000001">
    <property type="protein sequence ID" value="GAT64567.1"/>
    <property type="molecule type" value="Genomic_DNA"/>
</dbReference>
<evidence type="ECO:0000313" key="2">
    <source>
        <dbReference type="EMBL" id="GAT64567.1"/>
    </source>
</evidence>
<comment type="caution">
    <text evidence="2">The sequence shown here is derived from an EMBL/GenBank/DDBJ whole genome shotgun (WGS) entry which is preliminary data.</text>
</comment>
<feature type="domain" description="DUF1023" evidence="1">
    <location>
        <begin position="27"/>
        <end position="190"/>
    </location>
</feature>
<sequence>MLRPVLAVSAITALTYVIVPQPPGDRIVKVYGDLRTAEHVAVVVPGADTTAATFEGGRAKVHSTPGGGARALLAQARELDPGARLAVVAWLGYDSPATVSLHVATGGAAERGARALRRYVSDTLRGKRVTLLCHSYGSVVCAGAVPGTGVADLAVFGSPGLRVSSAAALGGTRLWAGSGARDWMRHVPKVRFGPLGFGPDPAGPGFGSRIFATGAAGHSDYLEPGSRSLRNLALIALGRAAEVSRG</sequence>
<dbReference type="Proteomes" id="UP000077701">
    <property type="component" value="Unassembled WGS sequence"/>
</dbReference>
<evidence type="ECO:0000259" key="1">
    <source>
        <dbReference type="Pfam" id="PF06259"/>
    </source>
</evidence>
<dbReference type="RefSeq" id="WP_068893968.1">
    <property type="nucleotide sequence ID" value="NZ_BDCX01000001.1"/>
</dbReference>